<feature type="region of interest" description="Disordered" evidence="1">
    <location>
        <begin position="19"/>
        <end position="61"/>
    </location>
</feature>
<keyword evidence="2" id="KW-0812">Transmembrane</keyword>
<accession>A0AAD5RG08</accession>
<evidence type="ECO:0000256" key="2">
    <source>
        <dbReference type="SAM" id="Phobius"/>
    </source>
</evidence>
<reference evidence="4" key="1">
    <citation type="submission" date="2022-07" db="EMBL/GenBank/DDBJ databases">
        <title>Draft genome sequence of Zalerion maritima ATCC 34329, a (micro)plastics degrading marine fungus.</title>
        <authorList>
            <person name="Paco A."/>
            <person name="Goncalves M.F.M."/>
            <person name="Rocha-Santos T.A.P."/>
            <person name="Alves A."/>
        </authorList>
    </citation>
    <scope>NUCLEOTIDE SEQUENCE</scope>
    <source>
        <strain evidence="4">ATCC 34329</strain>
    </source>
</reference>
<evidence type="ECO:0000313" key="5">
    <source>
        <dbReference type="Proteomes" id="UP001201980"/>
    </source>
</evidence>
<keyword evidence="2" id="KW-0472">Membrane</keyword>
<name>A0AAD5RG08_9PEZI</name>
<feature type="transmembrane region" description="Helical" evidence="2">
    <location>
        <begin position="288"/>
        <end position="312"/>
    </location>
</feature>
<dbReference type="GO" id="GO:0055088">
    <property type="term" value="P:lipid homeostasis"/>
    <property type="evidence" value="ECO:0007669"/>
    <property type="project" value="InterPro"/>
</dbReference>
<dbReference type="InterPro" id="IPR039960">
    <property type="entry name" value="MCP1"/>
</dbReference>
<keyword evidence="4" id="KW-0808">Transferase</keyword>
<organism evidence="4 5">
    <name type="scientific">Zalerion maritima</name>
    <dbReference type="NCBI Taxonomy" id="339359"/>
    <lineage>
        <taxon>Eukaryota</taxon>
        <taxon>Fungi</taxon>
        <taxon>Dikarya</taxon>
        <taxon>Ascomycota</taxon>
        <taxon>Pezizomycotina</taxon>
        <taxon>Sordariomycetes</taxon>
        <taxon>Lulworthiomycetidae</taxon>
        <taxon>Lulworthiales</taxon>
        <taxon>Lulworthiaceae</taxon>
        <taxon>Zalerion</taxon>
    </lineage>
</organism>
<dbReference type="EMBL" id="JAKWBI020000886">
    <property type="protein sequence ID" value="KAJ2892122.1"/>
    <property type="molecule type" value="Genomic_DNA"/>
</dbReference>
<proteinExistence type="predicted"/>
<feature type="transmembrane region" description="Helical" evidence="2">
    <location>
        <begin position="241"/>
        <end position="259"/>
    </location>
</feature>
<gene>
    <name evidence="4" type="ORF">MKZ38_010218</name>
</gene>
<feature type="transmembrane region" description="Helical" evidence="2">
    <location>
        <begin position="82"/>
        <end position="104"/>
    </location>
</feature>
<keyword evidence="4" id="KW-0489">Methyltransferase</keyword>
<feature type="domain" description="Mitochondrial adapter protein MCP1 transmembrane" evidence="3">
    <location>
        <begin position="201"/>
        <end position="315"/>
    </location>
</feature>
<evidence type="ECO:0000313" key="4">
    <source>
        <dbReference type="EMBL" id="KAJ2892122.1"/>
    </source>
</evidence>
<dbReference type="InterPro" id="IPR012472">
    <property type="entry name" value="MCP1_TM"/>
</dbReference>
<dbReference type="GO" id="GO:0008168">
    <property type="term" value="F:methyltransferase activity"/>
    <property type="evidence" value="ECO:0007669"/>
    <property type="project" value="UniProtKB-KW"/>
</dbReference>
<evidence type="ECO:0000256" key="1">
    <source>
        <dbReference type="SAM" id="MobiDB-lite"/>
    </source>
</evidence>
<dbReference type="Pfam" id="PF07950">
    <property type="entry name" value="MCP1_TM"/>
    <property type="match status" value="1"/>
</dbReference>
<dbReference type="GO" id="GO:0032259">
    <property type="term" value="P:methylation"/>
    <property type="evidence" value="ECO:0007669"/>
    <property type="project" value="UniProtKB-KW"/>
</dbReference>
<protein>
    <submittedName>
        <fullName evidence="4">Dimethylguanosine trna methyltransferase protein</fullName>
    </submittedName>
</protein>
<feature type="compositionally biased region" description="Low complexity" evidence="1">
    <location>
        <begin position="43"/>
        <end position="61"/>
    </location>
</feature>
<dbReference type="AlphaFoldDB" id="A0AAD5RG08"/>
<sequence>MDAPSLREQPSQETFISLLQLDPAPMESPTAPSADKELPPLPEEASASSSSSSIPAPAAGSDAAPLGLNKSPLFYLTRIQKYSTYTITAFASLHFATTSLIPLLNNSVAASESPLLLAREIYQTPTTEPLLVGLPVVAHVASGLAIRFIRRSQNLKRYGSTATPGLWAQHAKKMSESGTIYIYRIWPHVSYISISGYAFSVFFGAHVIMNRLLPILVEGNSSSTGLAFVAHGFAKHGVLPWIAYSGLLVVGCGHMVWGWSKWLGIAPSMSSTKTTVVDKPTRKRRRRIWWGIHAASLASAGLWAAGGLGIVARGGISEGWIGRLYDDMYAKVGM</sequence>
<comment type="caution">
    <text evidence="4">The sequence shown here is derived from an EMBL/GenBank/DDBJ whole genome shotgun (WGS) entry which is preliminary data.</text>
</comment>
<dbReference type="PANTHER" id="PTHR38409:SF1">
    <property type="entry name" value="MITOCHONDRIAL ADAPTER PROTEIN MCP1"/>
    <property type="match status" value="1"/>
</dbReference>
<dbReference type="GO" id="GO:0005741">
    <property type="term" value="C:mitochondrial outer membrane"/>
    <property type="evidence" value="ECO:0007669"/>
    <property type="project" value="TreeGrafter"/>
</dbReference>
<evidence type="ECO:0000259" key="3">
    <source>
        <dbReference type="Pfam" id="PF07950"/>
    </source>
</evidence>
<dbReference type="PANTHER" id="PTHR38409">
    <property type="entry name" value="MDM10-COMPLEMENTING PROTEIN 1"/>
    <property type="match status" value="1"/>
</dbReference>
<feature type="transmembrane region" description="Helical" evidence="2">
    <location>
        <begin position="130"/>
        <end position="149"/>
    </location>
</feature>
<keyword evidence="2" id="KW-1133">Transmembrane helix</keyword>
<dbReference type="GO" id="GO:0007005">
    <property type="term" value="P:mitochondrion organization"/>
    <property type="evidence" value="ECO:0007669"/>
    <property type="project" value="TreeGrafter"/>
</dbReference>
<dbReference type="Proteomes" id="UP001201980">
    <property type="component" value="Unassembled WGS sequence"/>
</dbReference>
<keyword evidence="5" id="KW-1185">Reference proteome</keyword>
<feature type="transmembrane region" description="Helical" evidence="2">
    <location>
        <begin position="189"/>
        <end position="209"/>
    </location>
</feature>